<keyword evidence="1 3" id="KW-0238">DNA-binding</keyword>
<evidence type="ECO:0000256" key="3">
    <source>
        <dbReference type="PROSITE-ProRule" id="PRU00089"/>
    </source>
</evidence>
<dbReference type="PRINTS" id="PR00053">
    <property type="entry name" value="FORKHEAD"/>
</dbReference>
<feature type="compositionally biased region" description="Basic residues" evidence="4">
    <location>
        <begin position="176"/>
        <end position="185"/>
    </location>
</feature>
<dbReference type="CDD" id="cd20027">
    <property type="entry name" value="FH_FOXL1"/>
    <property type="match status" value="1"/>
</dbReference>
<feature type="domain" description="Fork-head" evidence="5">
    <location>
        <begin position="85"/>
        <end position="179"/>
    </location>
</feature>
<evidence type="ECO:0000259" key="5">
    <source>
        <dbReference type="PROSITE" id="PS50039"/>
    </source>
</evidence>
<dbReference type="Gene3D" id="1.10.10.10">
    <property type="entry name" value="Winged helix-like DNA-binding domain superfamily/Winged helix DNA-binding domain"/>
    <property type="match status" value="1"/>
</dbReference>
<dbReference type="InterPro" id="IPR047514">
    <property type="entry name" value="FH_FOXL1"/>
</dbReference>
<dbReference type="SUPFAM" id="SSF46785">
    <property type="entry name" value="Winged helix' DNA-binding domain"/>
    <property type="match status" value="1"/>
</dbReference>
<evidence type="ECO:0000256" key="4">
    <source>
        <dbReference type="SAM" id="MobiDB-lite"/>
    </source>
</evidence>
<keyword evidence="2 3" id="KW-0539">Nucleus</keyword>
<dbReference type="GO" id="GO:0000978">
    <property type="term" value="F:RNA polymerase II cis-regulatory region sequence-specific DNA binding"/>
    <property type="evidence" value="ECO:0007669"/>
    <property type="project" value="TreeGrafter"/>
</dbReference>
<feature type="DNA-binding region" description="Fork-head" evidence="3">
    <location>
        <begin position="85"/>
        <end position="179"/>
    </location>
</feature>
<evidence type="ECO:0000313" key="6">
    <source>
        <dbReference type="EMBL" id="GAU88133.1"/>
    </source>
</evidence>
<dbReference type="PROSITE" id="PS00658">
    <property type="entry name" value="FORK_HEAD_2"/>
    <property type="match status" value="1"/>
</dbReference>
<dbReference type="Pfam" id="PF00250">
    <property type="entry name" value="Forkhead"/>
    <property type="match status" value="1"/>
</dbReference>
<dbReference type="InterPro" id="IPR030456">
    <property type="entry name" value="TF_fork_head_CS_2"/>
</dbReference>
<evidence type="ECO:0000256" key="2">
    <source>
        <dbReference type="ARBA" id="ARBA00023242"/>
    </source>
</evidence>
<dbReference type="GO" id="GO:0009653">
    <property type="term" value="P:anatomical structure morphogenesis"/>
    <property type="evidence" value="ECO:0007669"/>
    <property type="project" value="TreeGrafter"/>
</dbReference>
<name>A0A1D1UP45_RAMVA</name>
<dbReference type="GO" id="GO:0030154">
    <property type="term" value="P:cell differentiation"/>
    <property type="evidence" value="ECO:0007669"/>
    <property type="project" value="TreeGrafter"/>
</dbReference>
<dbReference type="InterPro" id="IPR050211">
    <property type="entry name" value="FOX_domain-containing"/>
</dbReference>
<dbReference type="InterPro" id="IPR001766">
    <property type="entry name" value="Fork_head_dom"/>
</dbReference>
<accession>A0A1D1UP45</accession>
<comment type="subcellular location">
    <subcellularLocation>
        <location evidence="3">Nucleus</location>
    </subcellularLocation>
</comment>
<proteinExistence type="predicted"/>
<comment type="caution">
    <text evidence="6">The sequence shown here is derived from an EMBL/GenBank/DDBJ whole genome shotgun (WGS) entry which is preliminary data.</text>
</comment>
<evidence type="ECO:0000256" key="1">
    <source>
        <dbReference type="ARBA" id="ARBA00023125"/>
    </source>
</evidence>
<dbReference type="Proteomes" id="UP000186922">
    <property type="component" value="Unassembled WGS sequence"/>
</dbReference>
<dbReference type="FunFam" id="1.10.10.10:FF:001472">
    <property type="entry name" value="Forkhead domain protein 1"/>
    <property type="match status" value="1"/>
</dbReference>
<dbReference type="InterPro" id="IPR036390">
    <property type="entry name" value="WH_DNA-bd_sf"/>
</dbReference>
<dbReference type="PANTHER" id="PTHR11829:SF388">
    <property type="entry name" value="FORK HEAD DOMAIN-CONTAINING PROTEIN L1-RELATED"/>
    <property type="match status" value="1"/>
</dbReference>
<dbReference type="AlphaFoldDB" id="A0A1D1UP45"/>
<dbReference type="GO" id="GO:0005634">
    <property type="term" value="C:nucleus"/>
    <property type="evidence" value="ECO:0007669"/>
    <property type="project" value="UniProtKB-SubCell"/>
</dbReference>
<dbReference type="STRING" id="947166.A0A1D1UP45"/>
<dbReference type="EMBL" id="BDGG01000001">
    <property type="protein sequence ID" value="GAU88133.1"/>
    <property type="molecule type" value="Genomic_DNA"/>
</dbReference>
<sequence>MIEIQPKCHSNSRRKMYGRLIDPRFPFFPNPFLYPTQLTGSSSSGLPSFNQYPFPLFNPIAFNPNQLQCAASLLESLPKPVKHQKPPYSYIALIAMAIRAAPEQKVTLSGIYKFIIDKFPYYHENKQGWQNSIRHNLSLNDCFLKIPREKGRPGKGNYWTLDPNCDEMFENGNFRRRKRKAKGGRMHVSEPITQVQEYRLDHEGSSRESSLSPDPEEEQQGSGEDSARVEVVYAEPPVKRPSLPFSIDNLISNKRKAHSESNSTDS</sequence>
<feature type="region of interest" description="Disordered" evidence="4">
    <location>
        <begin position="176"/>
        <end position="266"/>
    </location>
</feature>
<dbReference type="PROSITE" id="PS00657">
    <property type="entry name" value="FORK_HEAD_1"/>
    <property type="match status" value="1"/>
</dbReference>
<keyword evidence="7" id="KW-1185">Reference proteome</keyword>
<dbReference type="InterPro" id="IPR018122">
    <property type="entry name" value="TF_fork_head_CS_1"/>
</dbReference>
<gene>
    <name evidence="6" type="primary">RvY_00883-1</name>
    <name evidence="6" type="synonym">RvY_00883.1</name>
    <name evidence="6" type="ORF">RvY_00883</name>
</gene>
<evidence type="ECO:0000313" key="7">
    <source>
        <dbReference type="Proteomes" id="UP000186922"/>
    </source>
</evidence>
<reference evidence="6 7" key="1">
    <citation type="journal article" date="2016" name="Nat. Commun.">
        <title>Extremotolerant tardigrade genome and improved radiotolerance of human cultured cells by tardigrade-unique protein.</title>
        <authorList>
            <person name="Hashimoto T."/>
            <person name="Horikawa D.D."/>
            <person name="Saito Y."/>
            <person name="Kuwahara H."/>
            <person name="Kozuka-Hata H."/>
            <person name="Shin-I T."/>
            <person name="Minakuchi Y."/>
            <person name="Ohishi K."/>
            <person name="Motoyama A."/>
            <person name="Aizu T."/>
            <person name="Enomoto A."/>
            <person name="Kondo K."/>
            <person name="Tanaka S."/>
            <person name="Hara Y."/>
            <person name="Koshikawa S."/>
            <person name="Sagara H."/>
            <person name="Miura T."/>
            <person name="Yokobori S."/>
            <person name="Miyagawa K."/>
            <person name="Suzuki Y."/>
            <person name="Kubo T."/>
            <person name="Oyama M."/>
            <person name="Kohara Y."/>
            <person name="Fujiyama A."/>
            <person name="Arakawa K."/>
            <person name="Katayama T."/>
            <person name="Toyoda A."/>
            <person name="Kunieda T."/>
        </authorList>
    </citation>
    <scope>NUCLEOTIDE SEQUENCE [LARGE SCALE GENOMIC DNA]</scope>
    <source>
        <strain evidence="6 7">YOKOZUNA-1</strain>
    </source>
</reference>
<organism evidence="6 7">
    <name type="scientific">Ramazzottius varieornatus</name>
    <name type="common">Water bear</name>
    <name type="synonym">Tardigrade</name>
    <dbReference type="NCBI Taxonomy" id="947166"/>
    <lineage>
        <taxon>Eukaryota</taxon>
        <taxon>Metazoa</taxon>
        <taxon>Ecdysozoa</taxon>
        <taxon>Tardigrada</taxon>
        <taxon>Eutardigrada</taxon>
        <taxon>Parachela</taxon>
        <taxon>Hypsibioidea</taxon>
        <taxon>Ramazzottiidae</taxon>
        <taxon>Ramazzottius</taxon>
    </lineage>
</organism>
<dbReference type="OrthoDB" id="5954824at2759"/>
<dbReference type="SMART" id="SM00339">
    <property type="entry name" value="FH"/>
    <property type="match status" value="1"/>
</dbReference>
<dbReference type="InterPro" id="IPR036388">
    <property type="entry name" value="WH-like_DNA-bd_sf"/>
</dbReference>
<dbReference type="GO" id="GO:0000981">
    <property type="term" value="F:DNA-binding transcription factor activity, RNA polymerase II-specific"/>
    <property type="evidence" value="ECO:0007669"/>
    <property type="project" value="TreeGrafter"/>
</dbReference>
<dbReference type="PANTHER" id="PTHR11829">
    <property type="entry name" value="FORKHEAD BOX PROTEIN"/>
    <property type="match status" value="1"/>
</dbReference>
<dbReference type="PROSITE" id="PS50039">
    <property type="entry name" value="FORK_HEAD_3"/>
    <property type="match status" value="1"/>
</dbReference>
<protein>
    <recommendedName>
        <fullName evidence="5">Fork-head domain-containing protein</fullName>
    </recommendedName>
</protein>